<dbReference type="Proteomes" id="UP000183940">
    <property type="component" value="Unassembled WGS sequence"/>
</dbReference>
<evidence type="ECO:0000256" key="1">
    <source>
        <dbReference type="ARBA" id="ARBA00012468"/>
    </source>
</evidence>
<dbReference type="PANTHER" id="PTHR33447">
    <property type="entry name" value="GLUTATHIONE GAMMA-GLUTAMYLCYSTEINYLTRANSFERASE"/>
    <property type="match status" value="1"/>
</dbReference>
<dbReference type="GO" id="GO:0046872">
    <property type="term" value="F:metal ion binding"/>
    <property type="evidence" value="ECO:0007669"/>
    <property type="project" value="UniProtKB-KW"/>
</dbReference>
<proteinExistence type="predicted"/>
<evidence type="ECO:0000313" key="6">
    <source>
        <dbReference type="EMBL" id="OJJ24789.1"/>
    </source>
</evidence>
<dbReference type="AlphaFoldDB" id="A0A1L9QQ67"/>
<dbReference type="InterPro" id="IPR040409">
    <property type="entry name" value="PCS-like"/>
</dbReference>
<dbReference type="GO" id="GO:0016756">
    <property type="term" value="F:glutathione gamma-glutamylcysteinyltransferase activity"/>
    <property type="evidence" value="ECO:0007669"/>
    <property type="project" value="UniProtKB-EC"/>
</dbReference>
<dbReference type="Gene3D" id="3.90.70.30">
    <property type="entry name" value="Phytochelatin synthase, N-terminal domain"/>
    <property type="match status" value="1"/>
</dbReference>
<dbReference type="InterPro" id="IPR007719">
    <property type="entry name" value="PCS_N"/>
</dbReference>
<dbReference type="PROSITE" id="PS51443">
    <property type="entry name" value="PCS"/>
    <property type="match status" value="1"/>
</dbReference>
<evidence type="ECO:0000256" key="2">
    <source>
        <dbReference type="ARBA" id="ARBA00022539"/>
    </source>
</evidence>
<gene>
    <name evidence="6" type="ORF">BI308_14550</name>
</gene>
<keyword evidence="3" id="KW-0808">Transferase</keyword>
<dbReference type="GO" id="GO:0010038">
    <property type="term" value="P:response to metal ion"/>
    <property type="evidence" value="ECO:0007669"/>
    <property type="project" value="InterPro"/>
</dbReference>
<dbReference type="EC" id="2.3.2.15" evidence="1"/>
<evidence type="ECO:0000256" key="3">
    <source>
        <dbReference type="ARBA" id="ARBA00022679"/>
    </source>
</evidence>
<dbReference type="InterPro" id="IPR038156">
    <property type="entry name" value="PCS_N_sf"/>
</dbReference>
<evidence type="ECO:0000259" key="5">
    <source>
        <dbReference type="PROSITE" id="PS51443"/>
    </source>
</evidence>
<name>A0A1L9QQ67_9CYAN</name>
<evidence type="ECO:0000256" key="4">
    <source>
        <dbReference type="ARBA" id="ARBA00022723"/>
    </source>
</evidence>
<reference evidence="6" key="1">
    <citation type="submission" date="2016-10" db="EMBL/GenBank/DDBJ databases">
        <title>CRISPR-Cas defence system in Roseofilum reptotaenium: evidence of a bacteriophage-cyanobacterium arms race in the coral black band disease.</title>
        <authorList>
            <person name="Buerger P."/>
            <person name="Wood-Charlson E.M."/>
            <person name="Weynberg K.D."/>
            <person name="Willis B."/>
            <person name="Van Oppen M.J."/>
        </authorList>
    </citation>
    <scope>NUCLEOTIDE SEQUENCE [LARGE SCALE GENOMIC DNA]</scope>
    <source>
        <strain evidence="6">AO1-A</strain>
    </source>
</reference>
<keyword evidence="4" id="KW-0479">Metal-binding</keyword>
<evidence type="ECO:0000313" key="7">
    <source>
        <dbReference type="Proteomes" id="UP000183940"/>
    </source>
</evidence>
<dbReference type="STRING" id="1925591.BI308_14550"/>
<keyword evidence="2" id="KW-0104">Cadmium</keyword>
<dbReference type="Pfam" id="PF05023">
    <property type="entry name" value="Phytochelatin"/>
    <property type="match status" value="1"/>
</dbReference>
<dbReference type="InterPro" id="IPR038765">
    <property type="entry name" value="Papain-like_cys_pep_sf"/>
</dbReference>
<comment type="caution">
    <text evidence="6">The sequence shown here is derived from an EMBL/GenBank/DDBJ whole genome shotgun (WGS) entry which is preliminary data.</text>
</comment>
<protein>
    <recommendedName>
        <fullName evidence="1">glutathione gamma-glutamylcysteinyltransferase</fullName>
        <ecNumber evidence="1">2.3.2.15</ecNumber>
    </recommendedName>
</protein>
<organism evidence="6 7">
    <name type="scientific">Roseofilum reptotaenium AO1-A</name>
    <dbReference type="NCBI Taxonomy" id="1925591"/>
    <lineage>
        <taxon>Bacteria</taxon>
        <taxon>Bacillati</taxon>
        <taxon>Cyanobacteriota</taxon>
        <taxon>Cyanophyceae</taxon>
        <taxon>Desertifilales</taxon>
        <taxon>Desertifilaceae</taxon>
        <taxon>Roseofilum</taxon>
    </lineage>
</organism>
<accession>A0A1L9QQ67</accession>
<dbReference type="PANTHER" id="PTHR33447:SF20">
    <property type="entry name" value="GLUTATHIONE GAMMA-GLUTAMYLCYSTEINYLTRANSFERASE"/>
    <property type="match status" value="1"/>
</dbReference>
<dbReference type="GO" id="GO:0046938">
    <property type="term" value="P:phytochelatin biosynthetic process"/>
    <property type="evidence" value="ECO:0007669"/>
    <property type="project" value="InterPro"/>
</dbReference>
<feature type="domain" description="Peptidase C83" evidence="5">
    <location>
        <begin position="20"/>
        <end position="243"/>
    </location>
</feature>
<dbReference type="SUPFAM" id="SSF54001">
    <property type="entry name" value="Cysteine proteinases"/>
    <property type="match status" value="1"/>
</dbReference>
<sequence>MNRFVNSRKPLVLLVLGLLLLGGRTVAQTLPIAERLIEFDSSPGEELLVESRARQDYVPLSIQFETQKNQAFCGVASMVMVLNALGIEAPDAPEYGRKMFTQDNIFNAQTDQVIARETIAKQGMTLEELGAFLARYPLKTQVYHGGDLSLQEFRQLMVENLQQPDNFVLVNYLRKSIEQERGGHISPVAAYHRQSDRFLILDVARYKYPPVWVTAEDLWNSTRTVDSVSGKTRGLVLLNAINN</sequence>
<keyword evidence="7" id="KW-1185">Reference proteome</keyword>
<dbReference type="EMBL" id="MLAW01000025">
    <property type="protein sequence ID" value="OJJ24789.1"/>
    <property type="molecule type" value="Genomic_DNA"/>
</dbReference>